<dbReference type="AlphaFoldDB" id="A0A9P9GLG3"/>
<dbReference type="InterPro" id="IPR036116">
    <property type="entry name" value="FN3_sf"/>
</dbReference>
<organism evidence="3 4">
    <name type="scientific">Fusarium redolens</name>
    <dbReference type="NCBI Taxonomy" id="48865"/>
    <lineage>
        <taxon>Eukaryota</taxon>
        <taxon>Fungi</taxon>
        <taxon>Dikarya</taxon>
        <taxon>Ascomycota</taxon>
        <taxon>Pezizomycotina</taxon>
        <taxon>Sordariomycetes</taxon>
        <taxon>Hypocreomycetidae</taxon>
        <taxon>Hypocreales</taxon>
        <taxon>Nectriaceae</taxon>
        <taxon>Fusarium</taxon>
        <taxon>Fusarium redolens species complex</taxon>
    </lineage>
</organism>
<dbReference type="OrthoDB" id="1896086at2759"/>
<reference evidence="3" key="1">
    <citation type="journal article" date="2021" name="Nat. Commun.">
        <title>Genetic determinants of endophytism in the Arabidopsis root mycobiome.</title>
        <authorList>
            <person name="Mesny F."/>
            <person name="Miyauchi S."/>
            <person name="Thiergart T."/>
            <person name="Pickel B."/>
            <person name="Atanasova L."/>
            <person name="Karlsson M."/>
            <person name="Huettel B."/>
            <person name="Barry K.W."/>
            <person name="Haridas S."/>
            <person name="Chen C."/>
            <person name="Bauer D."/>
            <person name="Andreopoulos W."/>
            <person name="Pangilinan J."/>
            <person name="LaButti K."/>
            <person name="Riley R."/>
            <person name="Lipzen A."/>
            <person name="Clum A."/>
            <person name="Drula E."/>
            <person name="Henrissat B."/>
            <person name="Kohler A."/>
            <person name="Grigoriev I.V."/>
            <person name="Martin F.M."/>
            <person name="Hacquard S."/>
        </authorList>
    </citation>
    <scope>NUCLEOTIDE SEQUENCE</scope>
    <source>
        <strain evidence="3">MPI-CAGE-AT-0023</strain>
    </source>
</reference>
<dbReference type="EMBL" id="JAGMUX010000013">
    <property type="protein sequence ID" value="KAH7240710.1"/>
    <property type="molecule type" value="Genomic_DNA"/>
</dbReference>
<dbReference type="Gene3D" id="2.60.40.10">
    <property type="entry name" value="Immunoglobulins"/>
    <property type="match status" value="1"/>
</dbReference>
<dbReference type="Proteomes" id="UP000720189">
    <property type="component" value="Unassembled WGS sequence"/>
</dbReference>
<sequence length="521" mass="56417">MVAPEWVTKAFHPKTAGLTEVRNQILEAWGRDPPENPNGGGGDGGGQDGVNGTQITIASYINPIADPGAWDRLIGYLSSKLSVLVASVVNGPDSKVDSDWKKVIERAAASGKTIIGYVRTGYLRVSHQKFKTRLGSLELADWTAQIEEDVDAWYSLYGSSIGGIFFDEGWNDCGPNNIYANLYIHIDRHTKAKHPGAFTVLNSGATMPSCFERTMDTLMTFERSYEDYLSDYQSNGWPVSDTRKLWHIVYRVPESAVSHVAQLARERGATLLEMTDDDVENPYDNLPADSYMLSSLAAVSGGRPLREKKSFRSGSGASTPGSLTFTKSDYSSAHLKWSAALNAIGYTVYRGGQFVASVPASMTEVTVGGLEPGSSTTFSVAAIGGGGTESSQSNSATASTQSLPNGKTIINYSSSPSGGSAIIKADVLVPYVFHGMRWPVNTKVDAYVCTKYMVEGTKFFKYNGKTPPGFTSAPWAWEKIAEDINADISGYTCTWTLPIGTSKIDTKKFSWTHFKCLFAGP</sequence>
<dbReference type="SUPFAM" id="SSF49265">
    <property type="entry name" value="Fibronectin type III"/>
    <property type="match status" value="1"/>
</dbReference>
<dbReference type="PROSITE" id="PS50853">
    <property type="entry name" value="FN3"/>
    <property type="match status" value="1"/>
</dbReference>
<comment type="caution">
    <text evidence="3">The sequence shown here is derived from an EMBL/GenBank/DDBJ whole genome shotgun (WGS) entry which is preliminary data.</text>
</comment>
<evidence type="ECO:0000256" key="1">
    <source>
        <dbReference type="SAM" id="MobiDB-lite"/>
    </source>
</evidence>
<dbReference type="InterPro" id="IPR013783">
    <property type="entry name" value="Ig-like_fold"/>
</dbReference>
<proteinExistence type="predicted"/>
<accession>A0A9P9GLG3</accession>
<dbReference type="Pfam" id="PF00041">
    <property type="entry name" value="fn3"/>
    <property type="match status" value="1"/>
</dbReference>
<keyword evidence="4" id="KW-1185">Reference proteome</keyword>
<gene>
    <name evidence="3" type="ORF">BKA55DRAFT_692953</name>
</gene>
<dbReference type="RefSeq" id="XP_046046224.1">
    <property type="nucleotide sequence ID" value="XM_046199849.1"/>
</dbReference>
<dbReference type="GeneID" id="70229803"/>
<evidence type="ECO:0000313" key="4">
    <source>
        <dbReference type="Proteomes" id="UP000720189"/>
    </source>
</evidence>
<protein>
    <submittedName>
        <fullName evidence="3">Spherulation-specific family 4-domain-containing protein</fullName>
    </submittedName>
</protein>
<dbReference type="PANTHER" id="PTHR35040">
    <property type="match status" value="1"/>
</dbReference>
<evidence type="ECO:0000259" key="2">
    <source>
        <dbReference type="PROSITE" id="PS50853"/>
    </source>
</evidence>
<feature type="domain" description="Fibronectin type-III" evidence="2">
    <location>
        <begin position="319"/>
        <end position="403"/>
    </location>
</feature>
<dbReference type="SMART" id="SM00060">
    <property type="entry name" value="FN3"/>
    <property type="match status" value="1"/>
</dbReference>
<dbReference type="InterPro" id="IPR003961">
    <property type="entry name" value="FN3_dom"/>
</dbReference>
<dbReference type="Pfam" id="PF12138">
    <property type="entry name" value="Spherulin4"/>
    <property type="match status" value="1"/>
</dbReference>
<feature type="region of interest" description="Disordered" evidence="1">
    <location>
        <begin position="29"/>
        <end position="49"/>
    </location>
</feature>
<dbReference type="CDD" id="cd00063">
    <property type="entry name" value="FN3"/>
    <property type="match status" value="1"/>
</dbReference>
<name>A0A9P9GLG3_FUSRE</name>
<feature type="compositionally biased region" description="Gly residues" evidence="1">
    <location>
        <begin position="38"/>
        <end position="49"/>
    </location>
</feature>
<dbReference type="InterPro" id="IPR021986">
    <property type="entry name" value="Spherulin4"/>
</dbReference>
<evidence type="ECO:0000313" key="3">
    <source>
        <dbReference type="EMBL" id="KAH7240710.1"/>
    </source>
</evidence>
<dbReference type="PANTHER" id="PTHR35040:SF7">
    <property type="entry name" value="FIBRONECTIN TYPE-III DOMAIN-CONTAINING PROTEIN-RELATED"/>
    <property type="match status" value="1"/>
</dbReference>